<protein>
    <submittedName>
        <fullName evidence="9">ABC transporter, ATP-binding protein</fullName>
    </submittedName>
</protein>
<dbReference type="SUPFAM" id="SSF52540">
    <property type="entry name" value="P-loop containing nucleoside triphosphate hydrolases"/>
    <property type="match status" value="1"/>
</dbReference>
<dbReference type="GO" id="GO:0005524">
    <property type="term" value="F:ATP binding"/>
    <property type="evidence" value="ECO:0007669"/>
    <property type="project" value="UniProtKB-KW"/>
</dbReference>
<evidence type="ECO:0000259" key="8">
    <source>
        <dbReference type="PROSITE" id="PS50893"/>
    </source>
</evidence>
<evidence type="ECO:0000256" key="7">
    <source>
        <dbReference type="ARBA" id="ARBA00023136"/>
    </source>
</evidence>
<evidence type="ECO:0000256" key="4">
    <source>
        <dbReference type="ARBA" id="ARBA00022475"/>
    </source>
</evidence>
<dbReference type="InterPro" id="IPR003439">
    <property type="entry name" value="ABC_transporter-like_ATP-bd"/>
</dbReference>
<keyword evidence="6 9" id="KW-0067">ATP-binding</keyword>
<keyword evidence="5" id="KW-0547">Nucleotide-binding</keyword>
<keyword evidence="7" id="KW-0472">Membrane</keyword>
<feature type="domain" description="ABC transporter" evidence="8">
    <location>
        <begin position="4"/>
        <end position="247"/>
    </location>
</feature>
<evidence type="ECO:0000256" key="5">
    <source>
        <dbReference type="ARBA" id="ARBA00022741"/>
    </source>
</evidence>
<dbReference type="STRING" id="39777.B7L28_08015"/>
<dbReference type="CDD" id="cd03257">
    <property type="entry name" value="ABC_NikE_OppD_transporters"/>
    <property type="match status" value="1"/>
</dbReference>
<dbReference type="EMBL" id="LRQT01000002">
    <property type="protein sequence ID" value="KXA65580.1"/>
    <property type="molecule type" value="Genomic_DNA"/>
</dbReference>
<evidence type="ECO:0000256" key="3">
    <source>
        <dbReference type="ARBA" id="ARBA00022448"/>
    </source>
</evidence>
<dbReference type="PROSITE" id="PS50893">
    <property type="entry name" value="ABC_TRANSPORTER_2"/>
    <property type="match status" value="1"/>
</dbReference>
<dbReference type="InterPro" id="IPR027417">
    <property type="entry name" value="P-loop_NTPase"/>
</dbReference>
<evidence type="ECO:0000256" key="6">
    <source>
        <dbReference type="ARBA" id="ARBA00022840"/>
    </source>
</evidence>
<comment type="caution">
    <text evidence="9">The sequence shown here is derived from an EMBL/GenBank/DDBJ whole genome shotgun (WGS) entry which is preliminary data.</text>
</comment>
<keyword evidence="4" id="KW-1003">Cell membrane</keyword>
<dbReference type="PATRIC" id="fig|39777.7.peg.62"/>
<dbReference type="RefSeq" id="WP_060807047.1">
    <property type="nucleotide sequence ID" value="NZ_KQ958050.1"/>
</dbReference>
<dbReference type="GO" id="GO:0016887">
    <property type="term" value="F:ATP hydrolysis activity"/>
    <property type="evidence" value="ECO:0007669"/>
    <property type="project" value="InterPro"/>
</dbReference>
<dbReference type="PANTHER" id="PTHR43297:SF2">
    <property type="entry name" value="DIPEPTIDE TRANSPORT ATP-BINDING PROTEIN DPPD"/>
    <property type="match status" value="1"/>
</dbReference>
<evidence type="ECO:0000256" key="2">
    <source>
        <dbReference type="ARBA" id="ARBA00005417"/>
    </source>
</evidence>
<accession>A0A133S797</accession>
<dbReference type="Pfam" id="PF00005">
    <property type="entry name" value="ABC_tran"/>
    <property type="match status" value="1"/>
</dbReference>
<dbReference type="Gene3D" id="3.40.50.300">
    <property type="entry name" value="P-loop containing nucleotide triphosphate hydrolases"/>
    <property type="match status" value="1"/>
</dbReference>
<evidence type="ECO:0000256" key="1">
    <source>
        <dbReference type="ARBA" id="ARBA00004202"/>
    </source>
</evidence>
<evidence type="ECO:0000313" key="10">
    <source>
        <dbReference type="Proteomes" id="UP000070226"/>
    </source>
</evidence>
<dbReference type="Proteomes" id="UP000070226">
    <property type="component" value="Unassembled WGS sequence"/>
</dbReference>
<evidence type="ECO:0000313" key="9">
    <source>
        <dbReference type="EMBL" id="KXA65580.1"/>
    </source>
</evidence>
<keyword evidence="3" id="KW-0813">Transport</keyword>
<name>A0A133S797_9FIRM</name>
<dbReference type="GO" id="GO:0005886">
    <property type="term" value="C:plasma membrane"/>
    <property type="evidence" value="ECO:0007669"/>
    <property type="project" value="UniProtKB-SubCell"/>
</dbReference>
<dbReference type="AlphaFoldDB" id="A0A133S797"/>
<organism evidence="9">
    <name type="scientific">Veillonella atypica</name>
    <dbReference type="NCBI Taxonomy" id="39777"/>
    <lineage>
        <taxon>Bacteria</taxon>
        <taxon>Bacillati</taxon>
        <taxon>Bacillota</taxon>
        <taxon>Negativicutes</taxon>
        <taxon>Veillonellales</taxon>
        <taxon>Veillonellaceae</taxon>
        <taxon>Veillonella</taxon>
    </lineage>
</organism>
<dbReference type="SMART" id="SM00382">
    <property type="entry name" value="AAA"/>
    <property type="match status" value="1"/>
</dbReference>
<dbReference type="PANTHER" id="PTHR43297">
    <property type="entry name" value="OLIGOPEPTIDE TRANSPORT ATP-BINDING PROTEIN APPD"/>
    <property type="match status" value="1"/>
</dbReference>
<gene>
    <name evidence="9" type="ORF">HMPREF3233_00062</name>
</gene>
<dbReference type="InterPro" id="IPR003593">
    <property type="entry name" value="AAA+_ATPase"/>
</dbReference>
<comment type="similarity">
    <text evidence="2">Belongs to the ABC transporter superfamily.</text>
</comment>
<proteinExistence type="inferred from homology"/>
<sequence length="258" mass="29010">METITFNDVKISFPQEQGVVIEQLNTIIQPEHITAIVGASGSGKSVLGKSIVGLLNRAEVTGKILYGNTLLTPDIQQSLRGQRVFYIPQDPATALNPSLTIREQMEDTLYFHQHIQGDIALDKIKQELLAYEFEDVDRILKSYPSQLSGGMQQRVICALASVIKPQWIVADEPTKGLDAISRKSVYRLFLSMQEYLKNSMIIITHDLDFAEHISDYIIVMEKGRIVEEGLTDAIMHNPVSKYMQSLLSSMPKRMISNE</sequence>
<comment type="subcellular location">
    <subcellularLocation>
        <location evidence="1">Cell membrane</location>
        <topology evidence="1">Peripheral membrane protein</topology>
    </subcellularLocation>
</comment>
<reference evidence="9 10" key="1">
    <citation type="submission" date="2016-01" db="EMBL/GenBank/DDBJ databases">
        <authorList>
            <person name="Oliw E.H."/>
        </authorList>
    </citation>
    <scope>NUCLEOTIDE SEQUENCE [LARGE SCALE GENOMIC DNA]</scope>
    <source>
        <strain evidence="9 10">CMW7756B</strain>
    </source>
</reference>
<dbReference type="InterPro" id="IPR050388">
    <property type="entry name" value="ABC_Ni/Peptide_Import"/>
</dbReference>